<dbReference type="Proteomes" id="UP000186019">
    <property type="component" value="Unassembled WGS sequence"/>
</dbReference>
<dbReference type="GO" id="GO:0004176">
    <property type="term" value="F:ATP-dependent peptidase activity"/>
    <property type="evidence" value="ECO:0007669"/>
    <property type="project" value="InterPro"/>
</dbReference>
<dbReference type="SUPFAM" id="SSF52540">
    <property type="entry name" value="P-loop containing nucleoside triphosphate hydrolases"/>
    <property type="match status" value="1"/>
</dbReference>
<name>A0A1N7EV15_9RHOB</name>
<dbReference type="InterPro" id="IPR003593">
    <property type="entry name" value="AAA+_ATPase"/>
</dbReference>
<dbReference type="STRING" id="573024.SAMN05216208_1594"/>
<dbReference type="InterPro" id="IPR003959">
    <property type="entry name" value="ATPase_AAA_core"/>
</dbReference>
<feature type="region of interest" description="Disordered" evidence="1">
    <location>
        <begin position="703"/>
        <end position="733"/>
    </location>
</feature>
<sequence>MTQSNTEPKWQPLAQQALERLRSLPGGPRQTEEDDPFTEHALLLDEEPLPEAKAKRRVIAKTSQTDQAGKSKKRIPKPRPHPRTQPRDLTLLFRLCATFGTQSDVDKLLNAGALTLIEVGDASMSAILELFETALFDREVTFGSDTYLPKGAPGSTLVALTLTEPEYRRDTRDQRSKIIAALESPHPVLLLAPSFDQVPRDILNCLPPPQRLAPASRDILLALTRQVYSPSASEARKVQQMLPDPASDLSWPRLAAALRERTAASFAAKLVSLTTQDSRDGPTLADIEGFGAAEDAAQQMVSDLQDWRAGDLAWSEVQRSVLFHGAPGTGKSFLASAMGNSAGVSMVRGSFAAWQAAGHLGDMLKAMRETFQNAVQARPSILVIDEVDALGDRASPEKHNANYTHQVINGFLELMDGLKNLEGLMVVGTCNFPDRIDAAAMRPGRFDLKVEVPLPGAAAIRRMLRDGLPEAIVAPDLEHLVSAAAGRSAAEIDGALRAARTRARSQDRALQVSDLLTQFGAEARNSALEYRIAIHECGHAIVHQFLGMGRANRVALTTTGGGTWVSSPRTEGLIADCENQLIHLLAGRAAERVVLGAPTAGAGGSETSDLAQATRKAAEIDTKLGLGAEGLAWTDLDHSLYLHDPENAARVRDRLESAEARAISILSAHEALLKNMGNALFKARMLEGEALEYWMRKIEAANDGKGAGQKRRMSGPAFMPDNPTSGYPSGSGP</sequence>
<feature type="compositionally biased region" description="Polar residues" evidence="1">
    <location>
        <begin position="722"/>
        <end position="733"/>
    </location>
</feature>
<evidence type="ECO:0000313" key="4">
    <source>
        <dbReference type="Proteomes" id="UP000186019"/>
    </source>
</evidence>
<keyword evidence="4" id="KW-1185">Reference proteome</keyword>
<reference evidence="3 4" key="1">
    <citation type="submission" date="2017-01" db="EMBL/GenBank/DDBJ databases">
        <authorList>
            <person name="Mah S.A."/>
            <person name="Swanson W.J."/>
            <person name="Moy G.W."/>
            <person name="Vacquier V.D."/>
        </authorList>
    </citation>
    <scope>NUCLEOTIDE SEQUENCE [LARGE SCALE GENOMIC DNA]</scope>
    <source>
        <strain evidence="3 4">DSM 29590</strain>
    </source>
</reference>
<accession>A0A1N7EV15</accession>
<dbReference type="AlphaFoldDB" id="A0A1N7EV15"/>
<feature type="region of interest" description="Disordered" evidence="1">
    <location>
        <begin position="1"/>
        <end position="87"/>
    </location>
</feature>
<dbReference type="InterPro" id="IPR000642">
    <property type="entry name" value="Peptidase_M41"/>
</dbReference>
<dbReference type="Pfam" id="PF01434">
    <property type="entry name" value="Peptidase_M41"/>
    <property type="match status" value="1"/>
</dbReference>
<proteinExistence type="predicted"/>
<organism evidence="3 4">
    <name type="scientific">Roseovarius nanhaiticus</name>
    <dbReference type="NCBI Taxonomy" id="573024"/>
    <lineage>
        <taxon>Bacteria</taxon>
        <taxon>Pseudomonadati</taxon>
        <taxon>Pseudomonadota</taxon>
        <taxon>Alphaproteobacteria</taxon>
        <taxon>Rhodobacterales</taxon>
        <taxon>Roseobacteraceae</taxon>
        <taxon>Roseovarius</taxon>
    </lineage>
</organism>
<dbReference type="OrthoDB" id="9809379at2"/>
<dbReference type="GO" id="GO:0005524">
    <property type="term" value="F:ATP binding"/>
    <property type="evidence" value="ECO:0007669"/>
    <property type="project" value="InterPro"/>
</dbReference>
<evidence type="ECO:0000259" key="2">
    <source>
        <dbReference type="SMART" id="SM00382"/>
    </source>
</evidence>
<gene>
    <name evidence="3" type="ORF">SAMN05421666_0541</name>
</gene>
<dbReference type="CDD" id="cd19481">
    <property type="entry name" value="RecA-like_protease"/>
    <property type="match status" value="1"/>
</dbReference>
<protein>
    <submittedName>
        <fullName evidence="3">ATP-dependent Zn proteases</fullName>
    </submittedName>
</protein>
<dbReference type="GO" id="GO:0016887">
    <property type="term" value="F:ATP hydrolysis activity"/>
    <property type="evidence" value="ECO:0007669"/>
    <property type="project" value="InterPro"/>
</dbReference>
<keyword evidence="3" id="KW-0378">Hydrolase</keyword>
<dbReference type="Gene3D" id="1.20.58.760">
    <property type="entry name" value="Peptidase M41"/>
    <property type="match status" value="1"/>
</dbReference>
<dbReference type="Pfam" id="PF00004">
    <property type="entry name" value="AAA"/>
    <property type="match status" value="1"/>
</dbReference>
<dbReference type="GO" id="GO:0004222">
    <property type="term" value="F:metalloendopeptidase activity"/>
    <property type="evidence" value="ECO:0007669"/>
    <property type="project" value="InterPro"/>
</dbReference>
<evidence type="ECO:0000256" key="1">
    <source>
        <dbReference type="SAM" id="MobiDB-lite"/>
    </source>
</evidence>
<dbReference type="SMART" id="SM00382">
    <property type="entry name" value="AAA"/>
    <property type="match status" value="1"/>
</dbReference>
<feature type="compositionally biased region" description="Basic residues" evidence="1">
    <location>
        <begin position="70"/>
        <end position="84"/>
    </location>
</feature>
<dbReference type="RefSeq" id="WP_076530758.1">
    <property type="nucleotide sequence ID" value="NZ_FOAC01000001.1"/>
</dbReference>
<dbReference type="GO" id="GO:0005886">
    <property type="term" value="C:plasma membrane"/>
    <property type="evidence" value="ECO:0007669"/>
    <property type="project" value="TreeGrafter"/>
</dbReference>
<dbReference type="PANTHER" id="PTHR23076">
    <property type="entry name" value="METALLOPROTEASE M41 FTSH"/>
    <property type="match status" value="1"/>
</dbReference>
<dbReference type="SUPFAM" id="SSF140990">
    <property type="entry name" value="FtsH protease domain-like"/>
    <property type="match status" value="1"/>
</dbReference>
<dbReference type="InterPro" id="IPR037219">
    <property type="entry name" value="Peptidase_M41-like"/>
</dbReference>
<dbReference type="PANTHER" id="PTHR23076:SF97">
    <property type="entry name" value="ATP-DEPENDENT ZINC METALLOPROTEASE YME1L1"/>
    <property type="match status" value="1"/>
</dbReference>
<dbReference type="GO" id="GO:0030163">
    <property type="term" value="P:protein catabolic process"/>
    <property type="evidence" value="ECO:0007669"/>
    <property type="project" value="TreeGrafter"/>
</dbReference>
<dbReference type="EMBL" id="FTNV01000001">
    <property type="protein sequence ID" value="SIR91897.1"/>
    <property type="molecule type" value="Genomic_DNA"/>
</dbReference>
<dbReference type="Gene3D" id="3.40.50.300">
    <property type="entry name" value="P-loop containing nucleotide triphosphate hydrolases"/>
    <property type="match status" value="1"/>
</dbReference>
<dbReference type="GO" id="GO:0006508">
    <property type="term" value="P:proteolysis"/>
    <property type="evidence" value="ECO:0007669"/>
    <property type="project" value="UniProtKB-KW"/>
</dbReference>
<feature type="domain" description="AAA+ ATPase" evidence="2">
    <location>
        <begin position="317"/>
        <end position="456"/>
    </location>
</feature>
<evidence type="ECO:0000313" key="3">
    <source>
        <dbReference type="EMBL" id="SIR91897.1"/>
    </source>
</evidence>
<dbReference type="InterPro" id="IPR027417">
    <property type="entry name" value="P-loop_NTPase"/>
</dbReference>
<keyword evidence="3" id="KW-0645">Protease</keyword>